<dbReference type="EMBL" id="JAUSSY010000005">
    <property type="protein sequence ID" value="MDQ0118383.1"/>
    <property type="molecule type" value="Genomic_DNA"/>
</dbReference>
<dbReference type="Proteomes" id="UP001226389">
    <property type="component" value="Unassembled WGS sequence"/>
</dbReference>
<dbReference type="SUPFAM" id="SSF56281">
    <property type="entry name" value="Metallo-hydrolase/oxidoreductase"/>
    <property type="match status" value="1"/>
</dbReference>
<sequence length="222" mass="24585">MLRSNIWWLQGQDRDVVIDAGLGIVPLHREIPRMFERDPLLIITHTHLDHVGGAHEFKDIAVHDEEAHILITPGPVSLDTHTLYGILGIDVPPNEEPSMLRRVPNPGYDPTQYGLAPATPTRRLKDGDEITTLGTPMEVLATPGHSPGSICLYDHQRRWLFTGDTIYQGQLLDTIHGADQADYRRTMNLLSRLEVSAVFPGHGPGLGPGSLKTIADNYLSRS</sequence>
<feature type="domain" description="Metallo-beta-lactamase" evidence="1">
    <location>
        <begin position="3"/>
        <end position="202"/>
    </location>
</feature>
<name>A0ABT9UFG8_9MICC</name>
<dbReference type="InterPro" id="IPR050855">
    <property type="entry name" value="NDM-1-like"/>
</dbReference>
<organism evidence="2 3">
    <name type="scientific">Pseudarthrobacter defluvii</name>
    <dbReference type="NCBI Taxonomy" id="410837"/>
    <lineage>
        <taxon>Bacteria</taxon>
        <taxon>Bacillati</taxon>
        <taxon>Actinomycetota</taxon>
        <taxon>Actinomycetes</taxon>
        <taxon>Micrococcales</taxon>
        <taxon>Micrococcaceae</taxon>
        <taxon>Pseudarthrobacter</taxon>
    </lineage>
</organism>
<dbReference type="SMART" id="SM00849">
    <property type="entry name" value="Lactamase_B"/>
    <property type="match status" value="1"/>
</dbReference>
<evidence type="ECO:0000259" key="1">
    <source>
        <dbReference type="SMART" id="SM00849"/>
    </source>
</evidence>
<dbReference type="RefSeq" id="WP_307489358.1">
    <property type="nucleotide sequence ID" value="NZ_JAUSSY010000005.1"/>
</dbReference>
<evidence type="ECO:0000313" key="3">
    <source>
        <dbReference type="Proteomes" id="UP001226389"/>
    </source>
</evidence>
<gene>
    <name evidence="2" type="ORF">J2T22_001561</name>
</gene>
<evidence type="ECO:0000313" key="2">
    <source>
        <dbReference type="EMBL" id="MDQ0118383.1"/>
    </source>
</evidence>
<proteinExistence type="predicted"/>
<dbReference type="Gene3D" id="3.60.15.10">
    <property type="entry name" value="Ribonuclease Z/Hydroxyacylglutathione hydrolase-like"/>
    <property type="match status" value="1"/>
</dbReference>
<dbReference type="PANTHER" id="PTHR42951">
    <property type="entry name" value="METALLO-BETA-LACTAMASE DOMAIN-CONTAINING"/>
    <property type="match status" value="1"/>
</dbReference>
<protein>
    <submittedName>
        <fullName evidence="2">Glyoxylase-like metal-dependent hydrolase (Beta-lactamase superfamily II)</fullName>
    </submittedName>
</protein>
<accession>A0ABT9UFG8</accession>
<dbReference type="InterPro" id="IPR036866">
    <property type="entry name" value="RibonucZ/Hydroxyglut_hydro"/>
</dbReference>
<keyword evidence="3" id="KW-1185">Reference proteome</keyword>
<dbReference type="Pfam" id="PF00753">
    <property type="entry name" value="Lactamase_B"/>
    <property type="match status" value="1"/>
</dbReference>
<comment type="caution">
    <text evidence="2">The sequence shown here is derived from an EMBL/GenBank/DDBJ whole genome shotgun (WGS) entry which is preliminary data.</text>
</comment>
<dbReference type="InterPro" id="IPR001279">
    <property type="entry name" value="Metallo-B-lactamas"/>
</dbReference>
<reference evidence="2 3" key="1">
    <citation type="submission" date="2023-07" db="EMBL/GenBank/DDBJ databases">
        <title>Sorghum-associated microbial communities from plants grown in Nebraska, USA.</title>
        <authorList>
            <person name="Schachtman D."/>
        </authorList>
    </citation>
    <scope>NUCLEOTIDE SEQUENCE [LARGE SCALE GENOMIC DNA]</scope>
    <source>
        <strain evidence="2 3">DS994</strain>
    </source>
</reference>
<dbReference type="PANTHER" id="PTHR42951:SF4">
    <property type="entry name" value="ACYL-COENZYME A THIOESTERASE MBLAC2"/>
    <property type="match status" value="1"/>
</dbReference>